<protein>
    <submittedName>
        <fullName evidence="1">Uncharacterized protein</fullName>
    </submittedName>
</protein>
<comment type="caution">
    <text evidence="1">The sequence shown here is derived from an EMBL/GenBank/DDBJ whole genome shotgun (WGS) entry which is preliminary data.</text>
</comment>
<keyword evidence="2" id="KW-1185">Reference proteome</keyword>
<reference evidence="1 2" key="1">
    <citation type="journal article" date="2019" name="Genome Biol. Evol.">
        <title>Insights into the evolution of the New World diploid cottons (Gossypium, subgenus Houzingenia) based on genome sequencing.</title>
        <authorList>
            <person name="Grover C.E."/>
            <person name="Arick M.A. 2nd"/>
            <person name="Thrash A."/>
            <person name="Conover J.L."/>
            <person name="Sanders W.S."/>
            <person name="Peterson D.G."/>
            <person name="Frelichowski J.E."/>
            <person name="Scheffler J.A."/>
            <person name="Scheffler B.E."/>
            <person name="Wendel J.F."/>
        </authorList>
    </citation>
    <scope>NUCLEOTIDE SEQUENCE [LARGE SCALE GENOMIC DNA]</scope>
    <source>
        <strain evidence="1">185</strain>
        <tissue evidence="1">Leaf</tissue>
    </source>
</reference>
<evidence type="ECO:0000313" key="2">
    <source>
        <dbReference type="Proteomes" id="UP000593577"/>
    </source>
</evidence>
<dbReference type="Proteomes" id="UP000593577">
    <property type="component" value="Unassembled WGS sequence"/>
</dbReference>
<name>A0A7J8YKE0_GOSAI</name>
<dbReference type="AlphaFoldDB" id="A0A7J8YKE0"/>
<sequence>MIPAGFDQIPLSQGLELPQEVGVLPQGIDQELMEFERLKVERQVSATLYAMNGVSEYLQSAAFDPNDAIWDLPTLCHLFCQS</sequence>
<gene>
    <name evidence="1" type="ORF">Goari_001649</name>
</gene>
<proteinExistence type="predicted"/>
<accession>A0A7J8YKE0</accession>
<dbReference type="EMBL" id="JABFAA010000013">
    <property type="protein sequence ID" value="MBA0700077.1"/>
    <property type="molecule type" value="Genomic_DNA"/>
</dbReference>
<organism evidence="1 2">
    <name type="scientific">Gossypium aridum</name>
    <name type="common">American cotton</name>
    <name type="synonym">Erioxylum aridum</name>
    <dbReference type="NCBI Taxonomy" id="34290"/>
    <lineage>
        <taxon>Eukaryota</taxon>
        <taxon>Viridiplantae</taxon>
        <taxon>Streptophyta</taxon>
        <taxon>Embryophyta</taxon>
        <taxon>Tracheophyta</taxon>
        <taxon>Spermatophyta</taxon>
        <taxon>Magnoliopsida</taxon>
        <taxon>eudicotyledons</taxon>
        <taxon>Gunneridae</taxon>
        <taxon>Pentapetalae</taxon>
        <taxon>rosids</taxon>
        <taxon>malvids</taxon>
        <taxon>Malvales</taxon>
        <taxon>Malvaceae</taxon>
        <taxon>Malvoideae</taxon>
        <taxon>Gossypium</taxon>
    </lineage>
</organism>
<evidence type="ECO:0000313" key="1">
    <source>
        <dbReference type="EMBL" id="MBA0700077.1"/>
    </source>
</evidence>